<dbReference type="Gramene" id="C.cajan_30562.t">
    <property type="protein sequence ID" value="C.cajan_30562.t.cds1"/>
    <property type="gene ID" value="C.cajan_30562"/>
</dbReference>
<dbReference type="AlphaFoldDB" id="A0A151RR08"/>
<organism evidence="2 3">
    <name type="scientific">Cajanus cajan</name>
    <name type="common">Pigeon pea</name>
    <name type="synonym">Cajanus indicus</name>
    <dbReference type="NCBI Taxonomy" id="3821"/>
    <lineage>
        <taxon>Eukaryota</taxon>
        <taxon>Viridiplantae</taxon>
        <taxon>Streptophyta</taxon>
        <taxon>Embryophyta</taxon>
        <taxon>Tracheophyta</taxon>
        <taxon>Spermatophyta</taxon>
        <taxon>Magnoliopsida</taxon>
        <taxon>eudicotyledons</taxon>
        <taxon>Gunneridae</taxon>
        <taxon>Pentapetalae</taxon>
        <taxon>rosids</taxon>
        <taxon>fabids</taxon>
        <taxon>Fabales</taxon>
        <taxon>Fabaceae</taxon>
        <taxon>Papilionoideae</taxon>
        <taxon>50 kb inversion clade</taxon>
        <taxon>NPAAA clade</taxon>
        <taxon>indigoferoid/millettioid clade</taxon>
        <taxon>Phaseoleae</taxon>
        <taxon>Cajanus</taxon>
    </lineage>
</organism>
<gene>
    <name evidence="2" type="ORF">KK1_033533</name>
</gene>
<dbReference type="Proteomes" id="UP000075243">
    <property type="component" value="Unassembled WGS sequence"/>
</dbReference>
<proteinExistence type="predicted"/>
<accession>A0A151RR08</accession>
<feature type="region of interest" description="Disordered" evidence="1">
    <location>
        <begin position="299"/>
        <end position="319"/>
    </location>
</feature>
<reference evidence="2" key="1">
    <citation type="journal article" date="2012" name="Nat. Biotechnol.">
        <title>Draft genome sequence of pigeonpea (Cajanus cajan), an orphan legume crop of resource-poor farmers.</title>
        <authorList>
            <person name="Varshney R.K."/>
            <person name="Chen W."/>
            <person name="Li Y."/>
            <person name="Bharti A.K."/>
            <person name="Saxena R.K."/>
            <person name="Schlueter J.A."/>
            <person name="Donoghue M.T."/>
            <person name="Azam S."/>
            <person name="Fan G."/>
            <person name="Whaley A.M."/>
            <person name="Farmer A.D."/>
            <person name="Sheridan J."/>
            <person name="Iwata A."/>
            <person name="Tuteja R."/>
            <person name="Penmetsa R.V."/>
            <person name="Wu W."/>
            <person name="Upadhyaya H.D."/>
            <person name="Yang S.P."/>
            <person name="Shah T."/>
            <person name="Saxena K.B."/>
            <person name="Michael T."/>
            <person name="McCombie W.R."/>
            <person name="Yang B."/>
            <person name="Zhang G."/>
            <person name="Yang H."/>
            <person name="Wang J."/>
            <person name="Spillane C."/>
            <person name="Cook D.R."/>
            <person name="May G.D."/>
            <person name="Xu X."/>
            <person name="Jackson S.A."/>
        </authorList>
    </citation>
    <scope>NUCLEOTIDE SEQUENCE [LARGE SCALE GENOMIC DNA]</scope>
</reference>
<dbReference type="PANTHER" id="PTHR31286">
    <property type="entry name" value="GLYCINE-RICH CELL WALL STRUCTURAL PROTEIN 1.8-LIKE"/>
    <property type="match status" value="1"/>
</dbReference>
<feature type="compositionally biased region" description="Polar residues" evidence="1">
    <location>
        <begin position="130"/>
        <end position="147"/>
    </location>
</feature>
<keyword evidence="3" id="KW-1185">Reference proteome</keyword>
<protein>
    <recommendedName>
        <fullName evidence="4">CCHC-type domain-containing protein</fullName>
    </recommendedName>
</protein>
<dbReference type="PANTHER" id="PTHR31286:SF171">
    <property type="entry name" value="CCHC-TYPE DOMAIN-CONTAINING PROTEIN"/>
    <property type="match status" value="1"/>
</dbReference>
<evidence type="ECO:0000313" key="3">
    <source>
        <dbReference type="Proteomes" id="UP000075243"/>
    </source>
</evidence>
<dbReference type="InterPro" id="IPR040256">
    <property type="entry name" value="At4g02000-like"/>
</dbReference>
<feature type="compositionally biased region" description="Polar residues" evidence="1">
    <location>
        <begin position="92"/>
        <end position="101"/>
    </location>
</feature>
<feature type="region of interest" description="Disordered" evidence="1">
    <location>
        <begin position="64"/>
        <end position="147"/>
    </location>
</feature>
<dbReference type="EMBL" id="KQ483607">
    <property type="protein sequence ID" value="KYP44952.1"/>
    <property type="molecule type" value="Genomic_DNA"/>
</dbReference>
<sequence length="331" mass="35803">MTRGRFARVCVEINLNEPVVGRFFLNGVWYTVEYEGLHLLCASCGCYGHVLRNCQHAAQSESVANGVGEKETVVQSSGDPPRSAGSGDENGDQSIPHSQGGITPDLHGDWLIVKRRNRKPTLGRPLSKGRSPSHNGTAEANAKNQNVPRYSTRGIYAAAELIEDVSKPRGGLVHTREQEHVVGPSHAEVGHVLHENPKLVPRVQEKVVGPSRVVVGPVIHEHSTSTRYNRETKKRNRVEDLGANSRSNPMGGVSGGTPHARSAPINSFLGDSRDGHTGMTGVSNDYWVSSVLHTGGTSNLVQESEESGPELPGTEDVMHFDQPLEEEAMLV</sequence>
<evidence type="ECO:0008006" key="4">
    <source>
        <dbReference type="Google" id="ProtNLM"/>
    </source>
</evidence>
<evidence type="ECO:0000313" key="2">
    <source>
        <dbReference type="EMBL" id="KYP44952.1"/>
    </source>
</evidence>
<name>A0A151RR08_CAJCA</name>
<evidence type="ECO:0000256" key="1">
    <source>
        <dbReference type="SAM" id="MobiDB-lite"/>
    </source>
</evidence>